<dbReference type="GO" id="GO:0016491">
    <property type="term" value="F:oxidoreductase activity"/>
    <property type="evidence" value="ECO:0007669"/>
    <property type="project" value="UniProtKB-KW"/>
</dbReference>
<keyword evidence="6" id="KW-1185">Reference proteome</keyword>
<dbReference type="AlphaFoldDB" id="A0ABD5RJ40"/>
<dbReference type="EMBL" id="JBHSQH010000001">
    <property type="protein sequence ID" value="MFC5970578.1"/>
    <property type="molecule type" value="Genomic_DNA"/>
</dbReference>
<reference evidence="5 6" key="1">
    <citation type="journal article" date="2019" name="Int. J. Syst. Evol. Microbiol.">
        <title>The Global Catalogue of Microorganisms (GCM) 10K type strain sequencing project: providing services to taxonomists for standard genome sequencing and annotation.</title>
        <authorList>
            <consortium name="The Broad Institute Genomics Platform"/>
            <consortium name="The Broad Institute Genome Sequencing Center for Infectious Disease"/>
            <person name="Wu L."/>
            <person name="Ma J."/>
        </authorList>
    </citation>
    <scope>NUCLEOTIDE SEQUENCE [LARGE SCALE GENOMIC DNA]</scope>
    <source>
        <strain evidence="5 6">CGMCC 1.12543</strain>
    </source>
</reference>
<dbReference type="EC" id="1.13.12.-" evidence="5"/>
<evidence type="ECO:0000313" key="5">
    <source>
        <dbReference type="EMBL" id="MFC5970578.1"/>
    </source>
</evidence>
<gene>
    <name evidence="5" type="ORF">ACFPYI_04465</name>
</gene>
<organism evidence="5 6">
    <name type="scientific">Halomarina salina</name>
    <dbReference type="NCBI Taxonomy" id="1872699"/>
    <lineage>
        <taxon>Archaea</taxon>
        <taxon>Methanobacteriati</taxon>
        <taxon>Methanobacteriota</taxon>
        <taxon>Stenosarchaea group</taxon>
        <taxon>Halobacteria</taxon>
        <taxon>Halobacteriales</taxon>
        <taxon>Natronomonadaceae</taxon>
        <taxon>Halomarina</taxon>
    </lineage>
</organism>
<feature type="region of interest" description="Disordered" evidence="4">
    <location>
        <begin position="255"/>
        <end position="289"/>
    </location>
</feature>
<dbReference type="Gene3D" id="3.20.20.70">
    <property type="entry name" value="Aldolase class I"/>
    <property type="match status" value="1"/>
</dbReference>
<sequence length="338" mass="34641">MSLTTRFTDTVGVAHPVAQAPVGSVTCPELAAAVSSAGGLGSLAVTWRSPDATRDAIAEARSLTDAPFAVNLVLDDATRRYPTDDHLDACLDAGARVVAFSFGDPAPYVERVHDADALAVAMVGSAADARSVADAGVDVVVAQGAEAGGHLDGDVSTVALVPEVVDAVDVPVLAAGGIVDGRGLAAALSLGADGAFLGTRFVATEEAQSHPTYRQHLLDAAGTDTRRTDLFDGGWPGRDHRVLRNSTVESWTAAGRPVSGERPNEGERVASLGDDDVERYDDDPPTPAVEGDAEAMALYAGQGVGSIEDVPPAGEVVERLVAGAESTVGRLAGSRRDR</sequence>
<dbReference type="InterPro" id="IPR013785">
    <property type="entry name" value="Aldolase_TIM"/>
</dbReference>
<evidence type="ECO:0000256" key="1">
    <source>
        <dbReference type="ARBA" id="ARBA00022630"/>
    </source>
</evidence>
<dbReference type="Proteomes" id="UP001596099">
    <property type="component" value="Unassembled WGS sequence"/>
</dbReference>
<name>A0ABD5RJ40_9EURY</name>
<keyword evidence="2" id="KW-0288">FMN</keyword>
<evidence type="ECO:0000256" key="4">
    <source>
        <dbReference type="SAM" id="MobiDB-lite"/>
    </source>
</evidence>
<keyword evidence="3 5" id="KW-0560">Oxidoreductase</keyword>
<proteinExistence type="predicted"/>
<dbReference type="InterPro" id="IPR004136">
    <property type="entry name" value="NMO"/>
</dbReference>
<evidence type="ECO:0000256" key="3">
    <source>
        <dbReference type="ARBA" id="ARBA00023002"/>
    </source>
</evidence>
<dbReference type="CDD" id="cd04730">
    <property type="entry name" value="NPD_like"/>
    <property type="match status" value="1"/>
</dbReference>
<dbReference type="RefSeq" id="WP_247420068.1">
    <property type="nucleotide sequence ID" value="NZ_JALLGW010000002.1"/>
</dbReference>
<dbReference type="Pfam" id="PF03060">
    <property type="entry name" value="NMO"/>
    <property type="match status" value="1"/>
</dbReference>
<evidence type="ECO:0000313" key="6">
    <source>
        <dbReference type="Proteomes" id="UP001596099"/>
    </source>
</evidence>
<evidence type="ECO:0000256" key="2">
    <source>
        <dbReference type="ARBA" id="ARBA00022643"/>
    </source>
</evidence>
<dbReference type="SUPFAM" id="SSF51412">
    <property type="entry name" value="Inosine monophosphate dehydrogenase (IMPDH)"/>
    <property type="match status" value="1"/>
</dbReference>
<accession>A0ABD5RJ40</accession>
<feature type="compositionally biased region" description="Acidic residues" evidence="4">
    <location>
        <begin position="273"/>
        <end position="284"/>
    </location>
</feature>
<comment type="caution">
    <text evidence="5">The sequence shown here is derived from an EMBL/GenBank/DDBJ whole genome shotgun (WGS) entry which is preliminary data.</text>
</comment>
<protein>
    <submittedName>
        <fullName evidence="5">NAD(P)H-dependent flavin oxidoreductase</fullName>
        <ecNumber evidence="5">1.13.12.-</ecNumber>
    </submittedName>
</protein>
<dbReference type="PANTHER" id="PTHR32332:SF20">
    <property type="entry name" value="2-NITROPROPANE DIOXYGENASE-LIKE PROTEIN"/>
    <property type="match status" value="1"/>
</dbReference>
<dbReference type="PANTHER" id="PTHR32332">
    <property type="entry name" value="2-NITROPROPANE DIOXYGENASE"/>
    <property type="match status" value="1"/>
</dbReference>
<keyword evidence="1" id="KW-0285">Flavoprotein</keyword>